<feature type="region of interest" description="Disordered" evidence="1">
    <location>
        <begin position="1"/>
        <end position="26"/>
    </location>
</feature>
<evidence type="ECO:0000256" key="1">
    <source>
        <dbReference type="SAM" id="MobiDB-lite"/>
    </source>
</evidence>
<organism evidence="2 3">
    <name type="scientific">Stephanodiscus triporus</name>
    <dbReference type="NCBI Taxonomy" id="2934178"/>
    <lineage>
        <taxon>Eukaryota</taxon>
        <taxon>Sar</taxon>
        <taxon>Stramenopiles</taxon>
        <taxon>Ochrophyta</taxon>
        <taxon>Bacillariophyta</taxon>
        <taxon>Coscinodiscophyceae</taxon>
        <taxon>Thalassiosirophycidae</taxon>
        <taxon>Stephanodiscales</taxon>
        <taxon>Stephanodiscaceae</taxon>
        <taxon>Stephanodiscus</taxon>
    </lineage>
</organism>
<dbReference type="PANTHER" id="PTHR33828">
    <property type="entry name" value="OS05G0596200 PROTEIN"/>
    <property type="match status" value="1"/>
</dbReference>
<sequence>MSIEEASSLKPGQRFPTPTPGNGDRVFYETLLGQRPDSEMAQEWCVLYGVMEEEDAARAHKRILKRKGATRAGGGAGVSSSGTSSSSKKNGGGGAEGKKKKKKKIKKRILDDVAFDAGMNAGGDEGIGIAAL</sequence>
<dbReference type="PANTHER" id="PTHR33828:SF2">
    <property type="entry name" value="NUCLEOLIN"/>
    <property type="match status" value="1"/>
</dbReference>
<feature type="region of interest" description="Disordered" evidence="1">
    <location>
        <begin position="65"/>
        <end position="105"/>
    </location>
</feature>
<dbReference type="Proteomes" id="UP001530315">
    <property type="component" value="Unassembled WGS sequence"/>
</dbReference>
<name>A0ABD3R7K4_9STRA</name>
<reference evidence="2 3" key="1">
    <citation type="submission" date="2024-10" db="EMBL/GenBank/DDBJ databases">
        <title>Updated reference genomes for cyclostephanoid diatoms.</title>
        <authorList>
            <person name="Roberts W.R."/>
            <person name="Alverson A.J."/>
        </authorList>
    </citation>
    <scope>NUCLEOTIDE SEQUENCE [LARGE SCALE GENOMIC DNA]</scope>
    <source>
        <strain evidence="2 3">AJA276-08</strain>
    </source>
</reference>
<proteinExistence type="predicted"/>
<keyword evidence="3" id="KW-1185">Reference proteome</keyword>
<feature type="compositionally biased region" description="Low complexity" evidence="1">
    <location>
        <begin position="78"/>
        <end position="89"/>
    </location>
</feature>
<accession>A0ABD3R7K4</accession>
<protein>
    <submittedName>
        <fullName evidence="2">Uncharacterized protein</fullName>
    </submittedName>
</protein>
<dbReference type="EMBL" id="JALLAZ020000008">
    <property type="protein sequence ID" value="KAL3805961.1"/>
    <property type="molecule type" value="Genomic_DNA"/>
</dbReference>
<dbReference type="AlphaFoldDB" id="A0ABD3R7K4"/>
<gene>
    <name evidence="2" type="ORF">ACHAW5_002497</name>
</gene>
<evidence type="ECO:0000313" key="2">
    <source>
        <dbReference type="EMBL" id="KAL3805961.1"/>
    </source>
</evidence>
<evidence type="ECO:0000313" key="3">
    <source>
        <dbReference type="Proteomes" id="UP001530315"/>
    </source>
</evidence>
<comment type="caution">
    <text evidence="2">The sequence shown here is derived from an EMBL/GenBank/DDBJ whole genome shotgun (WGS) entry which is preliminary data.</text>
</comment>